<organism evidence="1 2">
    <name type="scientific">Polyplax serrata</name>
    <name type="common">Common mouse louse</name>
    <dbReference type="NCBI Taxonomy" id="468196"/>
    <lineage>
        <taxon>Eukaryota</taxon>
        <taxon>Metazoa</taxon>
        <taxon>Ecdysozoa</taxon>
        <taxon>Arthropoda</taxon>
        <taxon>Hexapoda</taxon>
        <taxon>Insecta</taxon>
        <taxon>Pterygota</taxon>
        <taxon>Neoptera</taxon>
        <taxon>Paraneoptera</taxon>
        <taxon>Psocodea</taxon>
        <taxon>Troctomorpha</taxon>
        <taxon>Phthiraptera</taxon>
        <taxon>Anoplura</taxon>
        <taxon>Polyplacidae</taxon>
        <taxon>Polyplax</taxon>
    </lineage>
</organism>
<evidence type="ECO:0000313" key="2">
    <source>
        <dbReference type="Proteomes" id="UP001372834"/>
    </source>
</evidence>
<reference evidence="1 2" key="1">
    <citation type="submission" date="2023-10" db="EMBL/GenBank/DDBJ databases">
        <title>Genomes of two closely related lineages of the louse Polyplax serrata with different host specificities.</title>
        <authorList>
            <person name="Martinu J."/>
            <person name="Tarabai H."/>
            <person name="Stefka J."/>
            <person name="Hypsa V."/>
        </authorList>
    </citation>
    <scope>NUCLEOTIDE SEQUENCE [LARGE SCALE GENOMIC DNA]</scope>
    <source>
        <strain evidence="1">HR10_N</strain>
    </source>
</reference>
<protein>
    <submittedName>
        <fullName evidence="1">Uncharacterized protein</fullName>
    </submittedName>
</protein>
<gene>
    <name evidence="1" type="ORF">RUM43_011677</name>
</gene>
<accession>A0AAN8NU55</accession>
<sequence length="115" mass="12952">MGGRIFRLDGQEHFGKFKKPLLGSTVETILLGASDINKNEKSIGSHGHTGLGVKQITEMFHRQTLSYKIESELSTWTCSPAKTTQPIEREVNAKRCDGYNFFLASLWLNDFFPSN</sequence>
<evidence type="ECO:0000313" key="1">
    <source>
        <dbReference type="EMBL" id="KAK6621371.1"/>
    </source>
</evidence>
<dbReference type="AlphaFoldDB" id="A0AAN8NU55"/>
<name>A0AAN8NU55_POLSC</name>
<proteinExistence type="predicted"/>
<comment type="caution">
    <text evidence="1">The sequence shown here is derived from an EMBL/GenBank/DDBJ whole genome shotgun (WGS) entry which is preliminary data.</text>
</comment>
<dbReference type="Proteomes" id="UP001372834">
    <property type="component" value="Unassembled WGS sequence"/>
</dbReference>
<dbReference type="EMBL" id="JAWJWE010000039">
    <property type="protein sequence ID" value="KAK6621371.1"/>
    <property type="molecule type" value="Genomic_DNA"/>
</dbReference>